<dbReference type="PANTHER" id="PTHR22948">
    <property type="entry name" value="TUDOR DOMAIN CONTAINING PROTEIN"/>
    <property type="match status" value="1"/>
</dbReference>
<feature type="region of interest" description="Disordered" evidence="6">
    <location>
        <begin position="152"/>
        <end position="235"/>
    </location>
</feature>
<feature type="domain" description="Tudor" evidence="8">
    <location>
        <begin position="983"/>
        <end position="1042"/>
    </location>
</feature>
<dbReference type="Gene3D" id="2.30.30.140">
    <property type="match status" value="7"/>
</dbReference>
<dbReference type="InterPro" id="IPR035979">
    <property type="entry name" value="RBD_domain_sf"/>
</dbReference>
<feature type="region of interest" description="Disordered" evidence="6">
    <location>
        <begin position="2201"/>
        <end position="2222"/>
    </location>
</feature>
<feature type="region of interest" description="Disordered" evidence="6">
    <location>
        <begin position="526"/>
        <end position="585"/>
    </location>
</feature>
<evidence type="ECO:0000313" key="10">
    <source>
        <dbReference type="EMBL" id="KAK3610429.1"/>
    </source>
</evidence>
<dbReference type="Gene3D" id="6.10.140.2220">
    <property type="match status" value="1"/>
</dbReference>
<feature type="domain" description="MYND-type" evidence="9">
    <location>
        <begin position="443"/>
        <end position="478"/>
    </location>
</feature>
<dbReference type="InterPro" id="IPR050621">
    <property type="entry name" value="Tudor_domain_containing"/>
</dbReference>
<reference evidence="10" key="1">
    <citation type="journal article" date="2021" name="Genome Biol. Evol.">
        <title>A High-Quality Reference Genome for a Parasitic Bivalve with Doubly Uniparental Inheritance (Bivalvia: Unionida).</title>
        <authorList>
            <person name="Smith C.H."/>
        </authorList>
    </citation>
    <scope>NUCLEOTIDE SEQUENCE</scope>
    <source>
        <strain evidence="10">CHS0354</strain>
    </source>
</reference>
<dbReference type="Gene3D" id="3.30.70.330">
    <property type="match status" value="1"/>
</dbReference>
<dbReference type="SUPFAM" id="SSF63748">
    <property type="entry name" value="Tudor/PWWP/MBT"/>
    <property type="match status" value="7"/>
</dbReference>
<keyword evidence="2 4" id="KW-0863">Zinc-finger</keyword>
<dbReference type="SMART" id="SM00360">
    <property type="entry name" value="RRM"/>
    <property type="match status" value="1"/>
</dbReference>
<dbReference type="InterPro" id="IPR000504">
    <property type="entry name" value="RRM_dom"/>
</dbReference>
<dbReference type="Pfam" id="PF01753">
    <property type="entry name" value="zf-MYND"/>
    <property type="match status" value="1"/>
</dbReference>
<feature type="region of interest" description="Disordered" evidence="6">
    <location>
        <begin position="414"/>
        <end position="433"/>
    </location>
</feature>
<dbReference type="PROSITE" id="PS50102">
    <property type="entry name" value="RRM"/>
    <property type="match status" value="1"/>
</dbReference>
<feature type="domain" description="Tudor" evidence="8">
    <location>
        <begin position="1619"/>
        <end position="1677"/>
    </location>
</feature>
<dbReference type="Pfam" id="PF00567">
    <property type="entry name" value="TUDOR"/>
    <property type="match status" value="7"/>
</dbReference>
<dbReference type="Pfam" id="PF00076">
    <property type="entry name" value="RRM_1"/>
    <property type="match status" value="1"/>
</dbReference>
<feature type="domain" description="Tudor" evidence="8">
    <location>
        <begin position="1824"/>
        <end position="1883"/>
    </location>
</feature>
<protein>
    <recommendedName>
        <fullName evidence="12">Tudor domain-containing protein 1</fullName>
    </recommendedName>
</protein>
<feature type="compositionally biased region" description="Polar residues" evidence="6">
    <location>
        <begin position="178"/>
        <end position="198"/>
    </location>
</feature>
<dbReference type="Proteomes" id="UP001195483">
    <property type="component" value="Unassembled WGS sequence"/>
</dbReference>
<sequence>MSLSNFQQLRIPSNLEDWNPQSDDFNSSLFNCYDRGPGKYLPKRQPSSSQKQVQLYVQGIPNEMTEDGLRNLFMKAGTVTKVLKMTSKKPGALDTYGFITMSNVREADEAIRRFNYFKINQFMLKVRIAVSPEEREQQQLRKKEDEEFFESLRTRQGKAWSSTNGTNSEEDSRKENWGSLQQSNGYGFSSAESPQSSPKYGIGRGGFLKGYQDSAKVGPSGDGQKLQGAGGMSGLHNAHVLRDSFQGQEGPQFSYQRSPNQSYSVEGLKITIGKSDSLNESRLVLPTDETMTLRHHSSDQHYTSFGQGLMQQGRVLRQDRFTPTFGRGRKPAMGRGYNHYCHNHGHVGRGRGFQKPNFYRMPAACCDHGLYDPSHQSFALQPGLINVPSYVNPGFYMQSPYLLQAVPMAPQIQMQSTAATKREDSRSVSEKSPKTVKLEPRECTFCKKIGTFQCKRCKIPYCCTDCQKQDWPRHKNYCSKIKEMQITDEFKDFDVTVGEDLVENVKTLIEKHTGDAVIVDKSSLEKASNVQQQQNRKYGKQKGKTGTGDQSGKGRESRDAQDIQTRSKVADYNRKDISSGSDKEHVAVNNQIDQNSPNQSPHKNKMRTWSEDYNRGKERTDQLGNQNRRGGAKRKNDIQKSQNRNKQKDGRTVANEREYEDITIEEQFGDVKTNVAATTQTVPKLLSKKQPGSYPHPVADNLQQSSGPVFVSELASVLSEVKVGEELEVIITAYVSPSNFTVQIIQLERIQMFSAFSDKLNELYDEEKEPYRPGKVGELVVARYSLDQKWYRAEVTKLSPSTVSLSFIDFGNEEDTSYSQICKAKPMCKEVASQSLKCCMMGMESQTITKEDIEEFGRRLKQIADPRQGRILFTIKAISKGYVVVDTVDVESNRSLAAVMSERFSFKKTKTHVSSADKSFSPVADIKILELPCDGSSVLGQMVDITGIDSFHIQPQDEASKSHLKSLMDQIQQYCASMPTPYIPVIGELVCALFPDDNIWYRAQVKRKVEKDIYSVCFVDYGNHANVDVSSIRVLEKKFAELPCMGIPCRLAGLRDKDNQDFLQEFVTMVMNTVVKIKAVRFRDGFYDVEISLTDGTSVNKKVGCTRSTANEGELRKAEAGAASERVMTADVPCQQLPVHCQVSVELIELESLDCFYLKRTDIYDATEFQELESEIGIYCVSNMTAHTPVVGELVAAKFTNNKWYRANVLQVKPTECHVIFIDYGNQDDVENYNIRKLRKEFTKMPFVAIKCKLSGIQATADDAKLLIFAEDVIGQNIKAQAIGMDKNGVTEVKLFSVSGSCINDRVALTGQKEICTGLSKINEPLKKESKTEMVLMAKDVRPVELPTDGSKIQVEIVEIFNLDNFFVKTVDDTSRVKLDSQQIEMNIFYKEDSTGYTPVIDELVAALFEGVWYRGKVIEGDGNLFNILYADFGNVSAVTKNQIRKLKSKFADLPLMAIPSRLQGLKGTVTQDMLLAFAGYVVEKRVLLESHGFISGVMEVVLFTDNGICINKKLGLQVSSMLVSVPTSLTTTTSNTGPTSQVTVSHVHQEEIKPALMASRVQPYNLTVDGTLVEVEVLVVHSLNSFYVQVTEEKQQRKLKNLMAEMAAFCSSSATSYEPQLGEMVVAQYYEDQMWYRARVEGIQNHVYDVFYVDYGNMEQVQASSLRKFDPMYGTLPQMAVHCKLSYSCTENDSDLRIAKFAQEVLMKKVLMKAAGYVDEKYEVVIYLSDGTTIQSILGLEKEEKVVASQIPVIKMVSSGGVARHMADQMMKVDLPEDGSFIDAVVFEMKGPDSFYIQKRSEEVKMLLEQIEEYCSKQTSTYAPVIGELVCAKFSQDNSWYRARVDELIEEGVYKVLFVDYGNSDIVSEQMIKCDDIIFSVPQQGILCKLSEVGAIHMDEKLQVFVSSLVNVLVKVRVLKCINGVYEVELYTGDGSACINNELKILSKSSTEVVLTEENIDAIVASAIYTSASSASQDIIPGTSMERKVVQAKDFPHAEPIGSEFGIVITSVVDPRCFYCQLADEEVVSAFGEMMDRLSEHCQSEPALPDVVYTEGELCCAKFPADGKWYRACIMQLNPNGTALVYYVDFGNEEVISLDDLNILTEEFQTLPILALRCSLSGIHPNDGVWKPEAVEVLKSLQEQVLRVKLVEVFNNTYYLIVLHTREGGETVSLNQILIEAGLAQVTPVKKPGPALAESLGTDGGEQVHGNVGRSTPDENVKEKEELLLQEIEALKAKYEALKMKGNS</sequence>
<feature type="domain" description="Tudor" evidence="8">
    <location>
        <begin position="1188"/>
        <end position="1245"/>
    </location>
</feature>
<feature type="compositionally biased region" description="Basic and acidic residues" evidence="6">
    <location>
        <begin position="552"/>
        <end position="561"/>
    </location>
</feature>
<dbReference type="GO" id="GO:0008270">
    <property type="term" value="F:zinc ion binding"/>
    <property type="evidence" value="ECO:0007669"/>
    <property type="project" value="UniProtKB-KW"/>
</dbReference>
<feature type="compositionally biased region" description="Basic and acidic residues" evidence="6">
    <location>
        <begin position="612"/>
        <end position="621"/>
    </location>
</feature>
<dbReference type="FunFam" id="2.30.30.140:FF:000018">
    <property type="entry name" value="Serine/threonine-protein kinase 31"/>
    <property type="match status" value="5"/>
</dbReference>
<keyword evidence="3" id="KW-0862">Zinc</keyword>
<gene>
    <name evidence="10" type="ORF">CHS0354_016606</name>
</gene>
<dbReference type="GO" id="GO:0003723">
    <property type="term" value="F:RNA binding"/>
    <property type="evidence" value="ECO:0007669"/>
    <property type="project" value="UniProtKB-UniRule"/>
</dbReference>
<dbReference type="InterPro" id="IPR002893">
    <property type="entry name" value="Znf_MYND"/>
</dbReference>
<evidence type="ECO:0000256" key="3">
    <source>
        <dbReference type="ARBA" id="ARBA00022833"/>
    </source>
</evidence>
<feature type="region of interest" description="Disordered" evidence="6">
    <location>
        <begin position="612"/>
        <end position="657"/>
    </location>
</feature>
<feature type="domain" description="Tudor" evidence="8">
    <location>
        <begin position="773"/>
        <end position="831"/>
    </location>
</feature>
<evidence type="ECO:0000313" key="11">
    <source>
        <dbReference type="Proteomes" id="UP001195483"/>
    </source>
</evidence>
<dbReference type="InterPro" id="IPR002999">
    <property type="entry name" value="Tudor"/>
</dbReference>
<dbReference type="PANTHER" id="PTHR22948:SF29">
    <property type="entry name" value="FI02030P-RELATED"/>
    <property type="match status" value="1"/>
</dbReference>
<reference evidence="10" key="2">
    <citation type="journal article" date="2021" name="Genome Biol. Evol.">
        <title>Developing a high-quality reference genome for a parasitic bivalve with doubly uniparental inheritance (Bivalvia: Unionida).</title>
        <authorList>
            <person name="Smith C.H."/>
        </authorList>
    </citation>
    <scope>NUCLEOTIDE SEQUENCE</scope>
    <source>
        <strain evidence="10">CHS0354</strain>
        <tissue evidence="10">Mantle</tissue>
    </source>
</reference>
<evidence type="ECO:0000256" key="5">
    <source>
        <dbReference type="PROSITE-ProRule" id="PRU00176"/>
    </source>
</evidence>
<feature type="domain" description="RRM" evidence="7">
    <location>
        <begin position="53"/>
        <end position="131"/>
    </location>
</feature>
<feature type="domain" description="Tudor" evidence="8">
    <location>
        <begin position="2053"/>
        <end position="2112"/>
    </location>
</feature>
<dbReference type="EMBL" id="JAEAOA010001024">
    <property type="protein sequence ID" value="KAK3610429.1"/>
    <property type="molecule type" value="Genomic_DNA"/>
</dbReference>
<evidence type="ECO:0000259" key="7">
    <source>
        <dbReference type="PROSITE" id="PS50102"/>
    </source>
</evidence>
<evidence type="ECO:0000259" key="8">
    <source>
        <dbReference type="PROSITE" id="PS50304"/>
    </source>
</evidence>
<evidence type="ECO:0000256" key="6">
    <source>
        <dbReference type="SAM" id="MobiDB-lite"/>
    </source>
</evidence>
<comment type="caution">
    <text evidence="10">The sequence shown here is derived from an EMBL/GenBank/DDBJ whole genome shotgun (WGS) entry which is preliminary data.</text>
</comment>
<keyword evidence="11" id="KW-1185">Reference proteome</keyword>
<evidence type="ECO:0000256" key="4">
    <source>
        <dbReference type="PROSITE-ProRule" id="PRU00134"/>
    </source>
</evidence>
<name>A0AAE0TI75_9BIVA</name>
<keyword evidence="5" id="KW-0694">RNA-binding</keyword>
<dbReference type="Gene3D" id="2.40.50.90">
    <property type="match status" value="4"/>
</dbReference>
<feature type="compositionally biased region" description="Polar residues" evidence="6">
    <location>
        <begin position="526"/>
        <end position="536"/>
    </location>
</feature>
<feature type="compositionally biased region" description="Basic and acidic residues" evidence="6">
    <location>
        <begin position="420"/>
        <end position="433"/>
    </location>
</feature>
<feature type="compositionally biased region" description="Basic and acidic residues" evidence="6">
    <location>
        <begin position="646"/>
        <end position="657"/>
    </location>
</feature>
<proteinExistence type="predicted"/>
<dbReference type="SUPFAM" id="SSF54928">
    <property type="entry name" value="RNA-binding domain, RBD"/>
    <property type="match status" value="1"/>
</dbReference>
<dbReference type="InterPro" id="IPR035437">
    <property type="entry name" value="SNase_OB-fold_sf"/>
</dbReference>
<dbReference type="PROSITE" id="PS50865">
    <property type="entry name" value="ZF_MYND_2"/>
    <property type="match status" value="1"/>
</dbReference>
<dbReference type="CDD" id="cd00590">
    <property type="entry name" value="RRM_SF"/>
    <property type="match status" value="1"/>
</dbReference>
<evidence type="ECO:0000256" key="1">
    <source>
        <dbReference type="ARBA" id="ARBA00022723"/>
    </source>
</evidence>
<evidence type="ECO:0000259" key="9">
    <source>
        <dbReference type="PROSITE" id="PS50865"/>
    </source>
</evidence>
<evidence type="ECO:0000256" key="2">
    <source>
        <dbReference type="ARBA" id="ARBA00022771"/>
    </source>
</evidence>
<evidence type="ECO:0008006" key="12">
    <source>
        <dbReference type="Google" id="ProtNLM"/>
    </source>
</evidence>
<dbReference type="InterPro" id="IPR012677">
    <property type="entry name" value="Nucleotide-bd_a/b_plait_sf"/>
</dbReference>
<feature type="domain" description="Tudor" evidence="8">
    <location>
        <begin position="1398"/>
        <end position="1454"/>
    </location>
</feature>
<dbReference type="SMART" id="SM00333">
    <property type="entry name" value="TUDOR"/>
    <property type="match status" value="7"/>
</dbReference>
<keyword evidence="1" id="KW-0479">Metal-binding</keyword>
<accession>A0AAE0TI75</accession>
<reference evidence="10" key="3">
    <citation type="submission" date="2023-05" db="EMBL/GenBank/DDBJ databases">
        <authorList>
            <person name="Smith C.H."/>
        </authorList>
    </citation>
    <scope>NUCLEOTIDE SEQUENCE</scope>
    <source>
        <strain evidence="10">CHS0354</strain>
        <tissue evidence="10">Mantle</tissue>
    </source>
</reference>
<dbReference type="PROSITE" id="PS50304">
    <property type="entry name" value="TUDOR"/>
    <property type="match status" value="7"/>
</dbReference>
<dbReference type="SUPFAM" id="SSF144232">
    <property type="entry name" value="HIT/MYND zinc finger-like"/>
    <property type="match status" value="1"/>
</dbReference>
<organism evidence="10 11">
    <name type="scientific">Potamilus streckersoni</name>
    <dbReference type="NCBI Taxonomy" id="2493646"/>
    <lineage>
        <taxon>Eukaryota</taxon>
        <taxon>Metazoa</taxon>
        <taxon>Spiralia</taxon>
        <taxon>Lophotrochozoa</taxon>
        <taxon>Mollusca</taxon>
        <taxon>Bivalvia</taxon>
        <taxon>Autobranchia</taxon>
        <taxon>Heteroconchia</taxon>
        <taxon>Palaeoheterodonta</taxon>
        <taxon>Unionida</taxon>
        <taxon>Unionoidea</taxon>
        <taxon>Unionidae</taxon>
        <taxon>Ambleminae</taxon>
        <taxon>Lampsilini</taxon>
        <taxon>Potamilus</taxon>
    </lineage>
</organism>
<feature type="compositionally biased region" description="Basic and acidic residues" evidence="6">
    <location>
        <begin position="568"/>
        <end position="585"/>
    </location>
</feature>